<dbReference type="PANTHER" id="PTHR12533:SF10">
    <property type="entry name" value="NUCLEAR FACTOR OF ACTIVATED T-CELLS 5"/>
    <property type="match status" value="1"/>
</dbReference>
<dbReference type="GO" id="GO:0000981">
    <property type="term" value="F:DNA-binding transcription factor activity, RNA polymerase II-specific"/>
    <property type="evidence" value="ECO:0007669"/>
    <property type="project" value="TreeGrafter"/>
</dbReference>
<dbReference type="GO" id="GO:0005634">
    <property type="term" value="C:nucleus"/>
    <property type="evidence" value="ECO:0007669"/>
    <property type="project" value="UniProtKB-SubCell"/>
</dbReference>
<feature type="domain" description="RHD" evidence="9">
    <location>
        <begin position="1"/>
        <end position="66"/>
    </location>
</feature>
<dbReference type="InterPro" id="IPR014756">
    <property type="entry name" value="Ig_E-set"/>
</dbReference>
<keyword evidence="11" id="KW-1185">Reference proteome</keyword>
<evidence type="ECO:0000256" key="6">
    <source>
        <dbReference type="ARBA" id="ARBA00023125"/>
    </source>
</evidence>
<sequence>MCTSLDCVGILKLRNADVELRLGGAPACRYSPRIRLVFRTHLPRANGSFFTLQTMSAPILCTQPARAPEVLRKSLHSSLTTGGSELFLFGKNFFKGTRVIFQEDGTDGEMLWQAEAPIDKEFFHQNHMVVRVPPFRECSITTPILVSIIILSPAGQYRDHQGFVYMPCSGAEQSAEFVPKPSPKRKHAVMERMSQTGLQDDRTIPKDFSCEQHDHEGAANCDFLSPSWKAQQLRCYQRMKRNSVEANSLKPSNTVKTLDQPEYGHLPASPTCNCPESKLGLTFPVGCRNKRAQTKQEKKSALTPNILQTSQRSPHRVDCVTQVFERNEDFFPTQIPPLPSHTQVENAAMSDQTTEASSNIRLPAFNSVQIYDLSTLPNVPVPGHGFSEPTPHVSIVHNSPYSNSDFHFLNSHWNVTSVCSHPDPEQTFETAYYQRDVQSGLPENTCKEVLAPLYTQPPPGFGPAFRSTVYYETLPSAAERSDHQTTQHVERLHETAQIW</sequence>
<comment type="subcellular location">
    <subcellularLocation>
        <location evidence="2">Cytoplasm</location>
    </subcellularLocation>
    <subcellularLocation>
        <location evidence="1">Nucleus</location>
    </subcellularLocation>
</comment>
<evidence type="ECO:0000256" key="7">
    <source>
        <dbReference type="ARBA" id="ARBA00023163"/>
    </source>
</evidence>
<dbReference type="PROSITE" id="PS50254">
    <property type="entry name" value="REL_2"/>
    <property type="match status" value="1"/>
</dbReference>
<dbReference type="GO" id="GO:0033173">
    <property type="term" value="P:calcineurin-NFAT signaling cascade"/>
    <property type="evidence" value="ECO:0007669"/>
    <property type="project" value="TreeGrafter"/>
</dbReference>
<dbReference type="InterPro" id="IPR032397">
    <property type="entry name" value="RHD_dimer"/>
</dbReference>
<keyword evidence="4" id="KW-0597">Phosphoprotein</keyword>
<reference evidence="10" key="2">
    <citation type="submission" date="2025-09" db="UniProtKB">
        <authorList>
            <consortium name="Ensembl"/>
        </authorList>
    </citation>
    <scope>IDENTIFICATION</scope>
</reference>
<dbReference type="GO" id="GO:0005737">
    <property type="term" value="C:cytoplasm"/>
    <property type="evidence" value="ECO:0007669"/>
    <property type="project" value="UniProtKB-SubCell"/>
</dbReference>
<dbReference type="InterPro" id="IPR008366">
    <property type="entry name" value="NFAT"/>
</dbReference>
<keyword evidence="7" id="KW-0804">Transcription</keyword>
<dbReference type="GO" id="GO:0000978">
    <property type="term" value="F:RNA polymerase II cis-regulatory region sequence-specific DNA binding"/>
    <property type="evidence" value="ECO:0007669"/>
    <property type="project" value="TreeGrafter"/>
</dbReference>
<evidence type="ECO:0000256" key="5">
    <source>
        <dbReference type="ARBA" id="ARBA00023015"/>
    </source>
</evidence>
<dbReference type="InterPro" id="IPR011539">
    <property type="entry name" value="RHD_DNA_bind_dom"/>
</dbReference>
<keyword evidence="3" id="KW-0963">Cytoplasm</keyword>
<evidence type="ECO:0000256" key="8">
    <source>
        <dbReference type="ARBA" id="ARBA00023242"/>
    </source>
</evidence>
<dbReference type="Proteomes" id="UP000694388">
    <property type="component" value="Unplaced"/>
</dbReference>
<dbReference type="InterPro" id="IPR008967">
    <property type="entry name" value="p53-like_TF_DNA-bd_sf"/>
</dbReference>
<evidence type="ECO:0000256" key="3">
    <source>
        <dbReference type="ARBA" id="ARBA00022490"/>
    </source>
</evidence>
<dbReference type="InterPro" id="IPR002909">
    <property type="entry name" value="IPT_dom"/>
</dbReference>
<dbReference type="Gene3D" id="2.60.40.340">
    <property type="entry name" value="Rel homology domain (RHD), DNA-binding domain"/>
    <property type="match status" value="1"/>
</dbReference>
<dbReference type="SUPFAM" id="SSF81296">
    <property type="entry name" value="E set domains"/>
    <property type="match status" value="1"/>
</dbReference>
<evidence type="ECO:0000256" key="2">
    <source>
        <dbReference type="ARBA" id="ARBA00004496"/>
    </source>
</evidence>
<keyword evidence="8" id="KW-0539">Nucleus</keyword>
<evidence type="ECO:0000256" key="1">
    <source>
        <dbReference type="ARBA" id="ARBA00004123"/>
    </source>
</evidence>
<dbReference type="Gene3D" id="2.60.40.10">
    <property type="entry name" value="Immunoglobulins"/>
    <property type="match status" value="1"/>
</dbReference>
<dbReference type="GeneTree" id="ENSGT00940000155213"/>
<dbReference type="AlphaFoldDB" id="A0A8C4NA53"/>
<proteinExistence type="predicted"/>
<reference evidence="10" key="1">
    <citation type="submission" date="2025-08" db="UniProtKB">
        <authorList>
            <consortium name="Ensembl"/>
        </authorList>
    </citation>
    <scope>IDENTIFICATION</scope>
</reference>
<dbReference type="PANTHER" id="PTHR12533">
    <property type="entry name" value="NFAT"/>
    <property type="match status" value="1"/>
</dbReference>
<dbReference type="SUPFAM" id="SSF49417">
    <property type="entry name" value="p53-like transcription factors"/>
    <property type="match status" value="1"/>
</dbReference>
<evidence type="ECO:0000313" key="11">
    <source>
        <dbReference type="Proteomes" id="UP000694388"/>
    </source>
</evidence>
<dbReference type="Ensembl" id="ENSEBUT00000003434.1">
    <property type="protein sequence ID" value="ENSEBUP00000003070.1"/>
    <property type="gene ID" value="ENSEBUG00000002274.1"/>
</dbReference>
<dbReference type="Pfam" id="PF16179">
    <property type="entry name" value="RHD_dimer"/>
    <property type="match status" value="1"/>
</dbReference>
<organism evidence="10 11">
    <name type="scientific">Eptatretus burgeri</name>
    <name type="common">Inshore hagfish</name>
    <dbReference type="NCBI Taxonomy" id="7764"/>
    <lineage>
        <taxon>Eukaryota</taxon>
        <taxon>Metazoa</taxon>
        <taxon>Chordata</taxon>
        <taxon>Craniata</taxon>
        <taxon>Vertebrata</taxon>
        <taxon>Cyclostomata</taxon>
        <taxon>Myxini</taxon>
        <taxon>Myxiniformes</taxon>
        <taxon>Myxinidae</taxon>
        <taxon>Eptatretinae</taxon>
        <taxon>Eptatretus</taxon>
    </lineage>
</organism>
<dbReference type="InterPro" id="IPR013783">
    <property type="entry name" value="Ig-like_fold"/>
</dbReference>
<evidence type="ECO:0000313" key="10">
    <source>
        <dbReference type="Ensembl" id="ENSEBUP00000003070.1"/>
    </source>
</evidence>
<keyword evidence="6" id="KW-0238">DNA-binding</keyword>
<keyword evidence="5" id="KW-0805">Transcription regulation</keyword>
<evidence type="ECO:0000259" key="9">
    <source>
        <dbReference type="PROSITE" id="PS50254"/>
    </source>
</evidence>
<evidence type="ECO:0000256" key="4">
    <source>
        <dbReference type="ARBA" id="ARBA00022553"/>
    </source>
</evidence>
<dbReference type="SMART" id="SM00429">
    <property type="entry name" value="IPT"/>
    <property type="match status" value="1"/>
</dbReference>
<name>A0A8C4NA53_EPTBU</name>
<accession>A0A8C4NA53</accession>
<dbReference type="InterPro" id="IPR037059">
    <property type="entry name" value="RHD_DNA_bind_dom_sf"/>
</dbReference>
<protein>
    <recommendedName>
        <fullName evidence="9">RHD domain-containing protein</fullName>
    </recommendedName>
</protein>
<dbReference type="GO" id="GO:0005667">
    <property type="term" value="C:transcription regulator complex"/>
    <property type="evidence" value="ECO:0007669"/>
    <property type="project" value="TreeGrafter"/>
</dbReference>